<keyword evidence="6" id="KW-1185">Reference proteome</keyword>
<evidence type="ECO:0000256" key="3">
    <source>
        <dbReference type="SAM" id="SignalP"/>
    </source>
</evidence>
<feature type="chain" id="PRO_5007592992" evidence="3">
    <location>
        <begin position="20"/>
        <end position="290"/>
    </location>
</feature>
<dbReference type="InterPro" id="IPR002909">
    <property type="entry name" value="IPT_dom"/>
</dbReference>
<feature type="signal peptide" evidence="3">
    <location>
        <begin position="1"/>
        <end position="19"/>
    </location>
</feature>
<reference evidence="5 6" key="1">
    <citation type="submission" date="2015-12" db="EMBL/GenBank/DDBJ databases">
        <title>Dictyostelia acquired genes for synthesis and detection of signals that induce cell-type specialization by lateral gene transfer from prokaryotes.</title>
        <authorList>
            <person name="Gloeckner G."/>
            <person name="Schaap P."/>
        </authorList>
    </citation>
    <scope>NUCLEOTIDE SEQUENCE [LARGE SCALE GENOMIC DNA]</scope>
    <source>
        <strain evidence="5 6">TK</strain>
    </source>
</reference>
<dbReference type="Proteomes" id="UP000076078">
    <property type="component" value="Unassembled WGS sequence"/>
</dbReference>
<comment type="caution">
    <text evidence="5">The sequence shown here is derived from an EMBL/GenBank/DDBJ whole genome shotgun (WGS) entry which is preliminary data.</text>
</comment>
<feature type="domain" description="IPT/TIG" evidence="4">
    <location>
        <begin position="50"/>
        <end position="115"/>
    </location>
</feature>
<dbReference type="SUPFAM" id="SSF81296">
    <property type="entry name" value="E set domains"/>
    <property type="match status" value="2"/>
</dbReference>
<evidence type="ECO:0000259" key="4">
    <source>
        <dbReference type="Pfam" id="PF01833"/>
    </source>
</evidence>
<dbReference type="InterPro" id="IPR013783">
    <property type="entry name" value="Ig-like_fold"/>
</dbReference>
<dbReference type="InParanoid" id="A0A151Z8B8"/>
<accession>A0A151Z8B8</accession>
<evidence type="ECO:0000313" key="5">
    <source>
        <dbReference type="EMBL" id="KYQ90200.1"/>
    </source>
</evidence>
<protein>
    <submittedName>
        <fullName evidence="5">IPT/TIG domain-containing protein</fullName>
    </submittedName>
</protein>
<evidence type="ECO:0000256" key="1">
    <source>
        <dbReference type="ARBA" id="ARBA00022729"/>
    </source>
</evidence>
<evidence type="ECO:0000313" key="6">
    <source>
        <dbReference type="Proteomes" id="UP000076078"/>
    </source>
</evidence>
<evidence type="ECO:0000256" key="2">
    <source>
        <dbReference type="ARBA" id="ARBA00023180"/>
    </source>
</evidence>
<dbReference type="InterPro" id="IPR014756">
    <property type="entry name" value="Ig_E-set"/>
</dbReference>
<dbReference type="Gene3D" id="2.60.40.10">
    <property type="entry name" value="Immunoglobulins"/>
    <property type="match status" value="2"/>
</dbReference>
<organism evidence="5 6">
    <name type="scientific">Tieghemostelium lacteum</name>
    <name type="common">Slime mold</name>
    <name type="synonym">Dictyostelium lacteum</name>
    <dbReference type="NCBI Taxonomy" id="361077"/>
    <lineage>
        <taxon>Eukaryota</taxon>
        <taxon>Amoebozoa</taxon>
        <taxon>Evosea</taxon>
        <taxon>Eumycetozoa</taxon>
        <taxon>Dictyostelia</taxon>
        <taxon>Dictyosteliales</taxon>
        <taxon>Raperosteliaceae</taxon>
        <taxon>Tieghemostelium</taxon>
    </lineage>
</organism>
<dbReference type="EMBL" id="LODT01000037">
    <property type="protein sequence ID" value="KYQ90200.1"/>
    <property type="molecule type" value="Genomic_DNA"/>
</dbReference>
<dbReference type="InterPro" id="IPR052014">
    <property type="entry name" value="Dictyostelium_Tiger"/>
</dbReference>
<dbReference type="AlphaFoldDB" id="A0A151Z8B8"/>
<feature type="domain" description="IPT/TIG" evidence="4">
    <location>
        <begin position="125"/>
        <end position="205"/>
    </location>
</feature>
<dbReference type="Pfam" id="PF01833">
    <property type="entry name" value="TIG"/>
    <property type="match status" value="2"/>
</dbReference>
<keyword evidence="1 3" id="KW-0732">Signal</keyword>
<dbReference type="CDD" id="cd00603">
    <property type="entry name" value="IPT_PCSR"/>
    <property type="match status" value="1"/>
</dbReference>
<dbReference type="PANTHER" id="PTHR31341">
    <property type="entry name" value="IPT/TIG DOMAIN-CONTAINING PROTEIN-RELATED-RELATED"/>
    <property type="match status" value="1"/>
</dbReference>
<keyword evidence="2" id="KW-0325">Glycoprotein</keyword>
<name>A0A151Z8B8_TIELA</name>
<gene>
    <name evidence="5" type="ORF">DLAC_08799</name>
</gene>
<proteinExistence type="predicted"/>
<sequence>MNKLYYLLVFLIILNFSYAIKIKKRIGIDNNINNIIIQPPIVRDVFISSENLKKSGDVTAVILGENFGIHKDKVEVVFGNTKVKILSVLPYLIKFQLPTNPVSSKVNVYVNGIKSTQHSRLEIVPIILDLSTDTLTSGGNLTIFGRFFKPEEYIIKIDNVKNGCILLEVSKNGDYIVCEVPPGTGGNKPLQIDNTLNFSNRTFSYAPPAITDIKYNHKYNNLILTGQSFGEPCKIILNLNRQEMECLYPVYDNISTIICLPEEDLSLLTPFSFSIEISVDNVKSLYYDQL</sequence>